<feature type="region of interest" description="Disordered" evidence="1">
    <location>
        <begin position="1"/>
        <end position="77"/>
    </location>
</feature>
<dbReference type="Proteomes" id="UP000198348">
    <property type="component" value="Unassembled WGS sequence"/>
</dbReference>
<evidence type="ECO:0000313" key="2">
    <source>
        <dbReference type="EMBL" id="SNR38862.1"/>
    </source>
</evidence>
<feature type="compositionally biased region" description="Basic and acidic residues" evidence="1">
    <location>
        <begin position="32"/>
        <end position="46"/>
    </location>
</feature>
<accession>A0A238VX17</accession>
<gene>
    <name evidence="2" type="ORF">SAMN06265360_104177</name>
</gene>
<reference evidence="2 3" key="1">
    <citation type="submission" date="2017-06" db="EMBL/GenBank/DDBJ databases">
        <authorList>
            <person name="Kim H.J."/>
            <person name="Triplett B.A."/>
        </authorList>
    </citation>
    <scope>NUCLEOTIDE SEQUENCE [LARGE SCALE GENOMIC DNA]</scope>
    <source>
        <strain evidence="2 3">DSM 45207</strain>
    </source>
</reference>
<dbReference type="AlphaFoldDB" id="A0A238VX17"/>
<evidence type="ECO:0000313" key="3">
    <source>
        <dbReference type="Proteomes" id="UP000198348"/>
    </source>
</evidence>
<dbReference type="EMBL" id="FZNW01000004">
    <property type="protein sequence ID" value="SNR38862.1"/>
    <property type="molecule type" value="Genomic_DNA"/>
</dbReference>
<protein>
    <submittedName>
        <fullName evidence="2">Uncharacterized protein</fullName>
    </submittedName>
</protein>
<proteinExistence type="predicted"/>
<evidence type="ECO:0000256" key="1">
    <source>
        <dbReference type="SAM" id="MobiDB-lite"/>
    </source>
</evidence>
<keyword evidence="3" id="KW-1185">Reference proteome</keyword>
<name>A0A238VX17_9PSEU</name>
<feature type="compositionally biased region" description="Basic and acidic residues" evidence="1">
    <location>
        <begin position="68"/>
        <end position="77"/>
    </location>
</feature>
<sequence>MGSSRKALRGDRSLRGGIFEGPRGPSPPADGADVRDRGHDGHDAKPAAEGPAVSSSRVIREMTGAHPVEARADGLSG</sequence>
<organism evidence="2 3">
    <name type="scientific">Haloechinothrix alba</name>
    <dbReference type="NCBI Taxonomy" id="664784"/>
    <lineage>
        <taxon>Bacteria</taxon>
        <taxon>Bacillati</taxon>
        <taxon>Actinomycetota</taxon>
        <taxon>Actinomycetes</taxon>
        <taxon>Pseudonocardiales</taxon>
        <taxon>Pseudonocardiaceae</taxon>
        <taxon>Haloechinothrix</taxon>
    </lineage>
</organism>